<proteinExistence type="predicted"/>
<evidence type="ECO:0000313" key="3">
    <source>
        <dbReference type="Proteomes" id="UP001611580"/>
    </source>
</evidence>
<dbReference type="RefSeq" id="WP_397405727.1">
    <property type="nucleotide sequence ID" value="NZ_JBIRYI010000010.1"/>
</dbReference>
<evidence type="ECO:0000313" key="2">
    <source>
        <dbReference type="EMBL" id="MFI2488593.1"/>
    </source>
</evidence>
<dbReference type="InterPro" id="IPR016181">
    <property type="entry name" value="Acyl_CoA_acyltransferase"/>
</dbReference>
<dbReference type="Gene3D" id="3.40.630.30">
    <property type="match status" value="1"/>
</dbReference>
<dbReference type="SUPFAM" id="SSF55729">
    <property type="entry name" value="Acyl-CoA N-acyltransferases (Nat)"/>
    <property type="match status" value="1"/>
</dbReference>
<feature type="domain" description="N-acetyltransferase" evidence="1">
    <location>
        <begin position="125"/>
        <end position="259"/>
    </location>
</feature>
<evidence type="ECO:0000259" key="1">
    <source>
        <dbReference type="PROSITE" id="PS51186"/>
    </source>
</evidence>
<dbReference type="EMBL" id="JBIRYI010000010">
    <property type="protein sequence ID" value="MFI2488593.1"/>
    <property type="molecule type" value="Genomic_DNA"/>
</dbReference>
<dbReference type="Proteomes" id="UP001611580">
    <property type="component" value="Unassembled WGS sequence"/>
</dbReference>
<protein>
    <submittedName>
        <fullName evidence="2">GNAT family N-acetyltransferase</fullName>
    </submittedName>
</protein>
<gene>
    <name evidence="2" type="ORF">ACH47X_16920</name>
</gene>
<dbReference type="Pfam" id="PF00583">
    <property type="entry name" value="Acetyltransf_1"/>
    <property type="match status" value="1"/>
</dbReference>
<dbReference type="CDD" id="cd04301">
    <property type="entry name" value="NAT_SF"/>
    <property type="match status" value="1"/>
</dbReference>
<keyword evidence="3" id="KW-1185">Reference proteome</keyword>
<dbReference type="InterPro" id="IPR000182">
    <property type="entry name" value="GNAT_dom"/>
</dbReference>
<reference evidence="2 3" key="1">
    <citation type="submission" date="2024-10" db="EMBL/GenBank/DDBJ databases">
        <title>The Natural Products Discovery Center: Release of the First 8490 Sequenced Strains for Exploring Actinobacteria Biosynthetic Diversity.</title>
        <authorList>
            <person name="Kalkreuter E."/>
            <person name="Kautsar S.A."/>
            <person name="Yang D."/>
            <person name="Bader C.D."/>
            <person name="Teijaro C.N."/>
            <person name="Fluegel L."/>
            <person name="Davis C.M."/>
            <person name="Simpson J.R."/>
            <person name="Lauterbach L."/>
            <person name="Steele A.D."/>
            <person name="Gui C."/>
            <person name="Meng S."/>
            <person name="Li G."/>
            <person name="Viehrig K."/>
            <person name="Ye F."/>
            <person name="Su P."/>
            <person name="Kiefer A.F."/>
            <person name="Nichols A."/>
            <person name="Cepeda A.J."/>
            <person name="Yan W."/>
            <person name="Fan B."/>
            <person name="Jiang Y."/>
            <person name="Adhikari A."/>
            <person name="Zheng C.-J."/>
            <person name="Schuster L."/>
            <person name="Cowan T.M."/>
            <person name="Smanski M.J."/>
            <person name="Chevrette M.G."/>
            <person name="De Carvalho L.P.S."/>
            <person name="Shen B."/>
        </authorList>
    </citation>
    <scope>NUCLEOTIDE SEQUENCE [LARGE SCALE GENOMIC DNA]</scope>
    <source>
        <strain evidence="2 3">NPDC019481</strain>
    </source>
</reference>
<sequence length="259" mass="26955">MTRLDGHGLDHVFHRVRADLLDVTRAWTDSSGRADTGAAAVLELADPTGERPGRWLNAVGRPARLARLLATVEPEADVVAATVTRGTGALAGEVLAGWGLGPATTWDRMVTEVAPPVPDDGAPVVELLDLDRDVDEIEAVLTEANPDTHAGARGPRARAARWYGVREPAAGDVGGGALVAVGSATPVPAGAAHLGAIGTLPAYRGRGYGGALTARMTADGVAEHGLVTLGLYDDNDGARRMYERLGFAVAHEVETWRPS</sequence>
<name>A0ABW7XM27_9MICO</name>
<organism evidence="2 3">
    <name type="scientific">Promicromonospora kroppenstedtii</name>
    <dbReference type="NCBI Taxonomy" id="440482"/>
    <lineage>
        <taxon>Bacteria</taxon>
        <taxon>Bacillati</taxon>
        <taxon>Actinomycetota</taxon>
        <taxon>Actinomycetes</taxon>
        <taxon>Micrococcales</taxon>
        <taxon>Promicromonosporaceae</taxon>
        <taxon>Promicromonospora</taxon>
    </lineage>
</organism>
<dbReference type="PROSITE" id="PS51186">
    <property type="entry name" value="GNAT"/>
    <property type="match status" value="1"/>
</dbReference>
<accession>A0ABW7XM27</accession>
<comment type="caution">
    <text evidence="2">The sequence shown here is derived from an EMBL/GenBank/DDBJ whole genome shotgun (WGS) entry which is preliminary data.</text>
</comment>